<feature type="transmembrane region" description="Helical" evidence="7">
    <location>
        <begin position="261"/>
        <end position="281"/>
    </location>
</feature>
<evidence type="ECO:0000256" key="2">
    <source>
        <dbReference type="ARBA" id="ARBA00007362"/>
    </source>
</evidence>
<evidence type="ECO:0000256" key="1">
    <source>
        <dbReference type="ARBA" id="ARBA00004651"/>
    </source>
</evidence>
<proteinExistence type="inferred from homology"/>
<evidence type="ECO:0000256" key="3">
    <source>
        <dbReference type="ARBA" id="ARBA00022475"/>
    </source>
</evidence>
<feature type="transmembrane region" description="Helical" evidence="7">
    <location>
        <begin position="138"/>
        <end position="156"/>
    </location>
</feature>
<evidence type="ECO:0000256" key="6">
    <source>
        <dbReference type="ARBA" id="ARBA00023136"/>
    </source>
</evidence>
<accession>A0ABX2CU94</accession>
<sequence>MLKSFFATQKGKAAIAMILSAAFWGLGSVLSKGILEYIPPLKLVEVQLTASVTLLWIVTLSHPGSKRELLPKLFDRRQAWKLLILGLPGLLEPGFGYIFCMLGLARTSASNATLIGAIEPAIVISIAWIFLGESVGFSLLWLSSLNIIGAILTVGFDSNLNASSLIGDLLVVAGTVCAAVYAVLSRRGVQQLSALPLTAIQQSFGLMLVLVICWLASGESTVFYFAGSQAILGLAIASGILQYAVPYWLYLVGLKTISASIAAQFLTLIPVFGTVGAYVFLGERLTLMQGFGMALTLTAVFLIARLRKDE</sequence>
<evidence type="ECO:0000256" key="7">
    <source>
        <dbReference type="SAM" id="Phobius"/>
    </source>
</evidence>
<dbReference type="PANTHER" id="PTHR32322">
    <property type="entry name" value="INNER MEMBRANE TRANSPORTER"/>
    <property type="match status" value="1"/>
</dbReference>
<feature type="domain" description="EamA" evidence="8">
    <location>
        <begin position="166"/>
        <end position="304"/>
    </location>
</feature>
<feature type="domain" description="EamA" evidence="8">
    <location>
        <begin position="12"/>
        <end position="154"/>
    </location>
</feature>
<evidence type="ECO:0000256" key="4">
    <source>
        <dbReference type="ARBA" id="ARBA00022692"/>
    </source>
</evidence>
<feature type="transmembrane region" description="Helical" evidence="7">
    <location>
        <begin position="162"/>
        <end position="184"/>
    </location>
</feature>
<gene>
    <name evidence="9" type="ORF">E5S67_01537</name>
</gene>
<dbReference type="InterPro" id="IPR000620">
    <property type="entry name" value="EamA_dom"/>
</dbReference>
<dbReference type="RefSeq" id="WP_172186482.1">
    <property type="nucleotide sequence ID" value="NZ_CAWPPK010000113.1"/>
</dbReference>
<feature type="transmembrane region" description="Helical" evidence="7">
    <location>
        <begin position="196"/>
        <end position="217"/>
    </location>
</feature>
<evidence type="ECO:0000313" key="9">
    <source>
        <dbReference type="EMBL" id="NQE33816.1"/>
    </source>
</evidence>
<feature type="transmembrane region" description="Helical" evidence="7">
    <location>
        <begin position="41"/>
        <end position="61"/>
    </location>
</feature>
<comment type="subcellular location">
    <subcellularLocation>
        <location evidence="1">Cell membrane</location>
        <topology evidence="1">Multi-pass membrane protein</topology>
    </subcellularLocation>
</comment>
<dbReference type="Proteomes" id="UP000702425">
    <property type="component" value="Unassembled WGS sequence"/>
</dbReference>
<feature type="transmembrane region" description="Helical" evidence="7">
    <location>
        <begin position="223"/>
        <end position="249"/>
    </location>
</feature>
<comment type="similarity">
    <text evidence="2">Belongs to the EamA transporter family.</text>
</comment>
<keyword evidence="4 7" id="KW-0812">Transmembrane</keyword>
<protein>
    <recommendedName>
        <fullName evidence="8">EamA domain-containing protein</fullName>
    </recommendedName>
</protein>
<evidence type="ECO:0000313" key="10">
    <source>
        <dbReference type="Proteomes" id="UP000702425"/>
    </source>
</evidence>
<name>A0ABX2CU94_9CYAN</name>
<organism evidence="9 10">
    <name type="scientific">Microcoleus asticus IPMA8</name>
    <dbReference type="NCBI Taxonomy" id="2563858"/>
    <lineage>
        <taxon>Bacteria</taxon>
        <taxon>Bacillati</taxon>
        <taxon>Cyanobacteriota</taxon>
        <taxon>Cyanophyceae</taxon>
        <taxon>Oscillatoriophycideae</taxon>
        <taxon>Oscillatoriales</taxon>
        <taxon>Microcoleaceae</taxon>
        <taxon>Microcoleus</taxon>
        <taxon>Microcoleus asticus</taxon>
    </lineage>
</organism>
<dbReference type="PANTHER" id="PTHR32322:SF18">
    <property type="entry name" value="S-ADENOSYLMETHIONINE_S-ADENOSYLHOMOCYSTEINE TRANSPORTER"/>
    <property type="match status" value="1"/>
</dbReference>
<dbReference type="InterPro" id="IPR037185">
    <property type="entry name" value="EmrE-like"/>
</dbReference>
<evidence type="ECO:0000259" key="8">
    <source>
        <dbReference type="Pfam" id="PF00892"/>
    </source>
</evidence>
<comment type="caution">
    <text evidence="9">The sequence shown here is derived from an EMBL/GenBank/DDBJ whole genome shotgun (WGS) entry which is preliminary data.</text>
</comment>
<reference evidence="9 10" key="1">
    <citation type="journal article" date="2020" name="Sci. Rep.">
        <title>A novel cyanobacterial geosmin producer, revising GeoA distribution and dispersion patterns in Bacteria.</title>
        <authorList>
            <person name="Churro C."/>
            <person name="Semedo-Aguiar A.P."/>
            <person name="Silva A.D."/>
            <person name="Pereira-Leal J.B."/>
            <person name="Leite R.B."/>
        </authorList>
    </citation>
    <scope>NUCLEOTIDE SEQUENCE [LARGE SCALE GENOMIC DNA]</scope>
    <source>
        <strain evidence="9 10">IPMA8</strain>
    </source>
</reference>
<dbReference type="Gene3D" id="1.10.3730.20">
    <property type="match status" value="1"/>
</dbReference>
<dbReference type="EMBL" id="SRRZ01000020">
    <property type="protein sequence ID" value="NQE33816.1"/>
    <property type="molecule type" value="Genomic_DNA"/>
</dbReference>
<dbReference type="InterPro" id="IPR050638">
    <property type="entry name" value="AA-Vitamin_Transporters"/>
</dbReference>
<keyword evidence="6 7" id="KW-0472">Membrane</keyword>
<keyword evidence="5 7" id="KW-1133">Transmembrane helix</keyword>
<evidence type="ECO:0000256" key="5">
    <source>
        <dbReference type="ARBA" id="ARBA00022989"/>
    </source>
</evidence>
<feature type="transmembrane region" description="Helical" evidence="7">
    <location>
        <begin position="111"/>
        <end position="131"/>
    </location>
</feature>
<dbReference type="SUPFAM" id="SSF103481">
    <property type="entry name" value="Multidrug resistance efflux transporter EmrE"/>
    <property type="match status" value="2"/>
</dbReference>
<feature type="transmembrane region" description="Helical" evidence="7">
    <location>
        <begin position="82"/>
        <end position="105"/>
    </location>
</feature>
<keyword evidence="3" id="KW-1003">Cell membrane</keyword>
<dbReference type="Pfam" id="PF00892">
    <property type="entry name" value="EamA"/>
    <property type="match status" value="2"/>
</dbReference>
<feature type="transmembrane region" description="Helical" evidence="7">
    <location>
        <begin position="287"/>
        <end position="306"/>
    </location>
</feature>
<keyword evidence="10" id="KW-1185">Reference proteome</keyword>